<gene>
    <name evidence="1" type="primary">Dsim\GD17819</name>
    <name evidence="1" type="ORF">Dsim_GD17819</name>
</gene>
<dbReference type="HOGENOM" id="CLU_2515076_0_0_1"/>
<sequence>MVGVSFLSTSTLGQTYLYLHSYLCISKSGTWQSIFWLFTRNSSGFIFGLWLPKWVLSSLRGVCLTFAHISHGQLTGRVVFGPMPF</sequence>
<reference evidence="1 2" key="1">
    <citation type="journal article" date="2007" name="Nature">
        <title>Evolution of genes and genomes on the Drosophila phylogeny.</title>
        <authorList>
            <consortium name="Drosophila 12 Genomes Consortium"/>
            <person name="Clark A.G."/>
            <person name="Eisen M.B."/>
            <person name="Smith D.R."/>
            <person name="Bergman C.M."/>
            <person name="Oliver B."/>
            <person name="Markow T.A."/>
            <person name="Kaufman T.C."/>
            <person name="Kellis M."/>
            <person name="Gelbart W."/>
            <person name="Iyer V.N."/>
            <person name="Pollard D.A."/>
            <person name="Sackton T.B."/>
            <person name="Larracuente A.M."/>
            <person name="Singh N.D."/>
            <person name="Abad J.P."/>
            <person name="Abt D.N."/>
            <person name="Adryan B."/>
            <person name="Aguade M."/>
            <person name="Akashi H."/>
            <person name="Anderson W.W."/>
            <person name="Aquadro C.F."/>
            <person name="Ardell D.H."/>
            <person name="Arguello R."/>
            <person name="Artieri C.G."/>
            <person name="Barbash D.A."/>
            <person name="Barker D."/>
            <person name="Barsanti P."/>
            <person name="Batterham P."/>
            <person name="Batzoglou S."/>
            <person name="Begun D."/>
            <person name="Bhutkar A."/>
            <person name="Blanco E."/>
            <person name="Bosak S.A."/>
            <person name="Bradley R.K."/>
            <person name="Brand A.D."/>
            <person name="Brent M.R."/>
            <person name="Brooks A.N."/>
            <person name="Brown R.H."/>
            <person name="Butlin R.K."/>
            <person name="Caggese C."/>
            <person name="Calvi B.R."/>
            <person name="Bernardo de Carvalho A."/>
            <person name="Caspi A."/>
            <person name="Castrezana S."/>
            <person name="Celniker S.E."/>
            <person name="Chang J.L."/>
            <person name="Chapple C."/>
            <person name="Chatterji S."/>
            <person name="Chinwalla A."/>
            <person name="Civetta A."/>
            <person name="Clifton S.W."/>
            <person name="Comeron J.M."/>
            <person name="Costello J.C."/>
            <person name="Coyne J.A."/>
            <person name="Daub J."/>
            <person name="David R.G."/>
            <person name="Delcher A.L."/>
            <person name="Delehaunty K."/>
            <person name="Do C.B."/>
            <person name="Ebling H."/>
            <person name="Edwards K."/>
            <person name="Eickbush T."/>
            <person name="Evans J.D."/>
            <person name="Filipski A."/>
            <person name="Findeiss S."/>
            <person name="Freyhult E."/>
            <person name="Fulton L."/>
            <person name="Fulton R."/>
            <person name="Garcia A.C."/>
            <person name="Gardiner A."/>
            <person name="Garfield D.A."/>
            <person name="Garvin B.E."/>
            <person name="Gibson G."/>
            <person name="Gilbert D."/>
            <person name="Gnerre S."/>
            <person name="Godfrey J."/>
            <person name="Good R."/>
            <person name="Gotea V."/>
            <person name="Gravely B."/>
            <person name="Greenberg A.J."/>
            <person name="Griffiths-Jones S."/>
            <person name="Gross S."/>
            <person name="Guigo R."/>
            <person name="Gustafson E.A."/>
            <person name="Haerty W."/>
            <person name="Hahn M.W."/>
            <person name="Halligan D.L."/>
            <person name="Halpern A.L."/>
            <person name="Halter G.M."/>
            <person name="Han M.V."/>
            <person name="Heger A."/>
            <person name="Hillier L."/>
            <person name="Hinrichs A.S."/>
            <person name="Holmes I."/>
            <person name="Hoskins R.A."/>
            <person name="Hubisz M.J."/>
            <person name="Hultmark D."/>
            <person name="Huntley M.A."/>
            <person name="Jaffe D.B."/>
            <person name="Jagadeeshan S."/>
            <person name="Jeck W.R."/>
            <person name="Johnson J."/>
            <person name="Jones C.D."/>
            <person name="Jordan W.C."/>
            <person name="Karpen G.H."/>
            <person name="Kataoka E."/>
            <person name="Keightley P.D."/>
            <person name="Kheradpour P."/>
            <person name="Kirkness E.F."/>
            <person name="Koerich L.B."/>
            <person name="Kristiansen K."/>
            <person name="Kudrna D."/>
            <person name="Kulathinal R.J."/>
            <person name="Kumar S."/>
            <person name="Kwok R."/>
            <person name="Lander E."/>
            <person name="Langley C.H."/>
            <person name="Lapoint R."/>
            <person name="Lazzaro B.P."/>
            <person name="Lee S.J."/>
            <person name="Levesque L."/>
            <person name="Li R."/>
            <person name="Lin C.F."/>
            <person name="Lin M.F."/>
            <person name="Lindblad-Toh K."/>
            <person name="Llopart A."/>
            <person name="Long M."/>
            <person name="Low L."/>
            <person name="Lozovsky E."/>
            <person name="Lu J."/>
            <person name="Luo M."/>
            <person name="Machado C.A."/>
            <person name="Makalowski W."/>
            <person name="Marzo M."/>
            <person name="Matsuda M."/>
            <person name="Matzkin L."/>
            <person name="McAllister B."/>
            <person name="McBride C.S."/>
            <person name="McKernan B."/>
            <person name="McKernan K."/>
            <person name="Mendez-Lago M."/>
            <person name="Minx P."/>
            <person name="Mollenhauer M.U."/>
            <person name="Montooth K."/>
            <person name="Mount S.M."/>
            <person name="Mu X."/>
            <person name="Myers E."/>
            <person name="Negre B."/>
            <person name="Newfeld S."/>
            <person name="Nielsen R."/>
            <person name="Noor M.A."/>
            <person name="O'Grady P."/>
            <person name="Pachter L."/>
            <person name="Papaceit M."/>
            <person name="Parisi M.J."/>
            <person name="Parisi M."/>
            <person name="Parts L."/>
            <person name="Pedersen J.S."/>
            <person name="Pesole G."/>
            <person name="Phillippy A.M."/>
            <person name="Ponting C.P."/>
            <person name="Pop M."/>
            <person name="Porcelli D."/>
            <person name="Powell J.R."/>
            <person name="Prohaska S."/>
            <person name="Pruitt K."/>
            <person name="Puig M."/>
            <person name="Quesneville H."/>
            <person name="Ram K.R."/>
            <person name="Rand D."/>
            <person name="Rasmussen M.D."/>
            <person name="Reed L.K."/>
            <person name="Reenan R."/>
            <person name="Reily A."/>
            <person name="Remington K.A."/>
            <person name="Rieger T.T."/>
            <person name="Ritchie M.G."/>
            <person name="Robin C."/>
            <person name="Rogers Y.H."/>
            <person name="Rohde C."/>
            <person name="Rozas J."/>
            <person name="Rubenfield M.J."/>
            <person name="Ruiz A."/>
            <person name="Russo S."/>
            <person name="Salzberg S.L."/>
            <person name="Sanchez-Gracia A."/>
            <person name="Saranga D.J."/>
            <person name="Sato H."/>
            <person name="Schaeffer S.W."/>
            <person name="Schatz M.C."/>
            <person name="Schlenke T."/>
            <person name="Schwartz R."/>
            <person name="Segarra C."/>
            <person name="Singh R.S."/>
            <person name="Sirot L."/>
            <person name="Sirota M."/>
            <person name="Sisneros N.B."/>
            <person name="Smith C.D."/>
            <person name="Smith T.F."/>
            <person name="Spieth J."/>
            <person name="Stage D.E."/>
            <person name="Stark A."/>
            <person name="Stephan W."/>
            <person name="Strausberg R.L."/>
            <person name="Strempel S."/>
            <person name="Sturgill D."/>
            <person name="Sutton G."/>
            <person name="Sutton G.G."/>
            <person name="Tao W."/>
            <person name="Teichmann S."/>
            <person name="Tobari Y.N."/>
            <person name="Tomimura Y."/>
            <person name="Tsolas J.M."/>
            <person name="Valente V.L."/>
            <person name="Venter E."/>
            <person name="Venter J.C."/>
            <person name="Vicario S."/>
            <person name="Vieira F.G."/>
            <person name="Vilella A.J."/>
            <person name="Villasante A."/>
            <person name="Walenz B."/>
            <person name="Wang J."/>
            <person name="Wasserman M."/>
            <person name="Watts T."/>
            <person name="Wilson D."/>
            <person name="Wilson R.K."/>
            <person name="Wing R.A."/>
            <person name="Wolfner M.F."/>
            <person name="Wong A."/>
            <person name="Wong G.K."/>
            <person name="Wu C.I."/>
            <person name="Wu G."/>
            <person name="Yamamoto D."/>
            <person name="Yang H.P."/>
            <person name="Yang S.P."/>
            <person name="Yorke J.A."/>
            <person name="Yoshida K."/>
            <person name="Zdobnov E."/>
            <person name="Zhang P."/>
            <person name="Zhang Y."/>
            <person name="Zimin A.V."/>
            <person name="Baldwin J."/>
            <person name="Abdouelleil A."/>
            <person name="Abdulkadir J."/>
            <person name="Abebe A."/>
            <person name="Abera B."/>
            <person name="Abreu J."/>
            <person name="Acer S.C."/>
            <person name="Aftuck L."/>
            <person name="Alexander A."/>
            <person name="An P."/>
            <person name="Anderson E."/>
            <person name="Anderson S."/>
            <person name="Arachi H."/>
            <person name="Azer M."/>
            <person name="Bachantsang P."/>
            <person name="Barry A."/>
            <person name="Bayul T."/>
            <person name="Berlin A."/>
            <person name="Bessette D."/>
            <person name="Bloom T."/>
            <person name="Blye J."/>
            <person name="Boguslavskiy L."/>
            <person name="Bonnet C."/>
            <person name="Boukhgalter B."/>
            <person name="Bourzgui I."/>
            <person name="Brown A."/>
            <person name="Cahill P."/>
            <person name="Channer S."/>
            <person name="Cheshatsang Y."/>
            <person name="Chuda L."/>
            <person name="Citroen M."/>
            <person name="Collymore A."/>
            <person name="Cooke P."/>
            <person name="Costello M."/>
            <person name="D'Aco K."/>
            <person name="Daza R."/>
            <person name="De Haan G."/>
            <person name="DeGray S."/>
            <person name="DeMaso C."/>
            <person name="Dhargay N."/>
            <person name="Dooley K."/>
            <person name="Dooley E."/>
            <person name="Doricent M."/>
            <person name="Dorje P."/>
            <person name="Dorjee K."/>
            <person name="Dupes A."/>
            <person name="Elong R."/>
            <person name="Falk J."/>
            <person name="Farina A."/>
            <person name="Faro S."/>
            <person name="Ferguson D."/>
            <person name="Fisher S."/>
            <person name="Foley C.D."/>
            <person name="Franke A."/>
            <person name="Friedrich D."/>
            <person name="Gadbois L."/>
            <person name="Gearin G."/>
            <person name="Gearin C.R."/>
            <person name="Giannoukos G."/>
            <person name="Goode T."/>
            <person name="Graham J."/>
            <person name="Grandbois E."/>
            <person name="Grewal S."/>
            <person name="Gyaltsen K."/>
            <person name="Hafez N."/>
            <person name="Hagos B."/>
            <person name="Hall J."/>
            <person name="Henson C."/>
            <person name="Hollinger A."/>
            <person name="Honan T."/>
            <person name="Huard M.D."/>
            <person name="Hughes L."/>
            <person name="Hurhula B."/>
            <person name="Husby M.E."/>
            <person name="Kamat A."/>
            <person name="Kanga B."/>
            <person name="Kashin S."/>
            <person name="Khazanovich D."/>
            <person name="Kisner P."/>
            <person name="Lance K."/>
            <person name="Lara M."/>
            <person name="Lee W."/>
            <person name="Lennon N."/>
            <person name="Letendre F."/>
            <person name="LeVine R."/>
            <person name="Lipovsky A."/>
            <person name="Liu X."/>
            <person name="Liu J."/>
            <person name="Liu S."/>
            <person name="Lokyitsang T."/>
            <person name="Lokyitsang Y."/>
            <person name="Lubonja R."/>
            <person name="Lui A."/>
            <person name="MacDonald P."/>
            <person name="Magnisalis V."/>
            <person name="Maru K."/>
            <person name="Matthews C."/>
            <person name="McCusker W."/>
            <person name="McDonough S."/>
            <person name="Mehta T."/>
            <person name="Meldrim J."/>
            <person name="Meneus L."/>
            <person name="Mihai O."/>
            <person name="Mihalev A."/>
            <person name="Mihova T."/>
            <person name="Mittelman R."/>
            <person name="Mlenga V."/>
            <person name="Montmayeur A."/>
            <person name="Mulrain L."/>
            <person name="Navidi A."/>
            <person name="Naylor J."/>
            <person name="Negash T."/>
            <person name="Nguyen T."/>
            <person name="Nguyen N."/>
            <person name="Nicol R."/>
            <person name="Norbu C."/>
            <person name="Norbu N."/>
            <person name="Novod N."/>
            <person name="O'Neill B."/>
            <person name="Osman S."/>
            <person name="Markiewicz E."/>
            <person name="Oyono O.L."/>
            <person name="Patti C."/>
            <person name="Phunkhang P."/>
            <person name="Pierre F."/>
            <person name="Priest M."/>
            <person name="Raghuraman S."/>
            <person name="Rege F."/>
            <person name="Reyes R."/>
            <person name="Rise C."/>
            <person name="Rogov P."/>
            <person name="Ross K."/>
            <person name="Ryan E."/>
            <person name="Settipalli S."/>
            <person name="Shea T."/>
            <person name="Sherpa N."/>
            <person name="Shi L."/>
            <person name="Shih D."/>
            <person name="Sparrow T."/>
            <person name="Spaulding J."/>
            <person name="Stalker J."/>
            <person name="Stange-Thomann N."/>
            <person name="Stavropoulos S."/>
            <person name="Stone C."/>
            <person name="Strader C."/>
            <person name="Tesfaye S."/>
            <person name="Thomson T."/>
            <person name="Thoulutsang Y."/>
            <person name="Thoulutsang D."/>
            <person name="Topham K."/>
            <person name="Topping I."/>
            <person name="Tsamla T."/>
            <person name="Vassiliev H."/>
            <person name="Vo A."/>
            <person name="Wangchuk T."/>
            <person name="Wangdi T."/>
            <person name="Weiand M."/>
            <person name="Wilkinson J."/>
            <person name="Wilson A."/>
            <person name="Yadav S."/>
            <person name="Young G."/>
            <person name="Yu Q."/>
            <person name="Zembek L."/>
            <person name="Zhong D."/>
            <person name="Zimmer A."/>
            <person name="Zwirko Z."/>
            <person name="Jaffe D.B."/>
            <person name="Alvarez P."/>
            <person name="Brockman W."/>
            <person name="Butler J."/>
            <person name="Chin C."/>
            <person name="Gnerre S."/>
            <person name="Grabherr M."/>
            <person name="Kleber M."/>
            <person name="Mauceli E."/>
            <person name="MacCallum I."/>
        </authorList>
    </citation>
    <scope>NUCLEOTIDE SEQUENCE [LARGE SCALE GENOMIC DNA]</scope>
    <source>
        <strain evidence="2">white501</strain>
    </source>
</reference>
<evidence type="ECO:0000313" key="1">
    <source>
        <dbReference type="EMBL" id="EDX04331.1"/>
    </source>
</evidence>
<keyword evidence="2" id="KW-1185">Reference proteome</keyword>
<accession>B4Q7P9</accession>
<dbReference type="EMBL" id="CM000361">
    <property type="protein sequence ID" value="EDX04331.1"/>
    <property type="molecule type" value="Genomic_DNA"/>
</dbReference>
<name>B4Q7P9_DROSI</name>
<dbReference type="Proteomes" id="UP000000304">
    <property type="component" value="Chromosome 2L"/>
</dbReference>
<organism evidence="1 2">
    <name type="scientific">Drosophila simulans</name>
    <name type="common">Fruit fly</name>
    <dbReference type="NCBI Taxonomy" id="7240"/>
    <lineage>
        <taxon>Eukaryota</taxon>
        <taxon>Metazoa</taxon>
        <taxon>Ecdysozoa</taxon>
        <taxon>Arthropoda</taxon>
        <taxon>Hexapoda</taxon>
        <taxon>Insecta</taxon>
        <taxon>Pterygota</taxon>
        <taxon>Neoptera</taxon>
        <taxon>Endopterygota</taxon>
        <taxon>Diptera</taxon>
        <taxon>Brachycera</taxon>
        <taxon>Muscomorpha</taxon>
        <taxon>Ephydroidea</taxon>
        <taxon>Drosophilidae</taxon>
        <taxon>Drosophila</taxon>
        <taxon>Sophophora</taxon>
    </lineage>
</organism>
<dbReference type="AlphaFoldDB" id="B4Q7P9"/>
<protein>
    <submittedName>
        <fullName evidence="1">GD17819</fullName>
    </submittedName>
</protein>
<proteinExistence type="predicted"/>
<evidence type="ECO:0000313" key="2">
    <source>
        <dbReference type="Proteomes" id="UP000000304"/>
    </source>
</evidence>